<dbReference type="Gene3D" id="1.10.1410.40">
    <property type="match status" value="1"/>
</dbReference>
<dbReference type="Pfam" id="PF20266">
    <property type="entry name" value="Mab-21_C"/>
    <property type="match status" value="1"/>
</dbReference>
<organism evidence="2 3">
    <name type="scientific">Dreissena polymorpha</name>
    <name type="common">Zebra mussel</name>
    <name type="synonym">Mytilus polymorpha</name>
    <dbReference type="NCBI Taxonomy" id="45954"/>
    <lineage>
        <taxon>Eukaryota</taxon>
        <taxon>Metazoa</taxon>
        <taxon>Spiralia</taxon>
        <taxon>Lophotrochozoa</taxon>
        <taxon>Mollusca</taxon>
        <taxon>Bivalvia</taxon>
        <taxon>Autobranchia</taxon>
        <taxon>Heteroconchia</taxon>
        <taxon>Euheterodonta</taxon>
        <taxon>Imparidentia</taxon>
        <taxon>Neoheterodontei</taxon>
        <taxon>Myida</taxon>
        <taxon>Dreissenoidea</taxon>
        <taxon>Dreissenidae</taxon>
        <taxon>Dreissena</taxon>
    </lineage>
</organism>
<dbReference type="InterPro" id="IPR024810">
    <property type="entry name" value="MAB21L/cGLR"/>
</dbReference>
<protein>
    <recommendedName>
        <fullName evidence="1">Mab-21-like HhH/H2TH-like domain-containing protein</fullName>
    </recommendedName>
</protein>
<name>A0A9D4CLR8_DREPO</name>
<reference evidence="2" key="2">
    <citation type="submission" date="2020-11" db="EMBL/GenBank/DDBJ databases">
        <authorList>
            <person name="McCartney M.A."/>
            <person name="Auch B."/>
            <person name="Kono T."/>
            <person name="Mallez S."/>
            <person name="Becker A."/>
            <person name="Gohl D.M."/>
            <person name="Silverstein K.A.T."/>
            <person name="Koren S."/>
            <person name="Bechman K.B."/>
            <person name="Herman A."/>
            <person name="Abrahante J.E."/>
            <person name="Garbe J."/>
        </authorList>
    </citation>
    <scope>NUCLEOTIDE SEQUENCE</scope>
    <source>
        <strain evidence="2">Duluth1</strain>
        <tissue evidence="2">Whole animal</tissue>
    </source>
</reference>
<dbReference type="AlphaFoldDB" id="A0A9D4CLR8"/>
<dbReference type="PANTHER" id="PTHR10656:SF69">
    <property type="entry name" value="MAB-21-LIKE HHH_H2TH-LIKE DOMAIN-CONTAINING PROTEIN"/>
    <property type="match status" value="1"/>
</dbReference>
<keyword evidence="3" id="KW-1185">Reference proteome</keyword>
<reference evidence="2" key="1">
    <citation type="journal article" date="2019" name="bioRxiv">
        <title>The Genome of the Zebra Mussel, Dreissena polymorpha: A Resource for Invasive Species Research.</title>
        <authorList>
            <person name="McCartney M.A."/>
            <person name="Auch B."/>
            <person name="Kono T."/>
            <person name="Mallez S."/>
            <person name="Zhang Y."/>
            <person name="Obille A."/>
            <person name="Becker A."/>
            <person name="Abrahante J.E."/>
            <person name="Garbe J."/>
            <person name="Badalamenti J.P."/>
            <person name="Herman A."/>
            <person name="Mangelson H."/>
            <person name="Liachko I."/>
            <person name="Sullivan S."/>
            <person name="Sone E.D."/>
            <person name="Koren S."/>
            <person name="Silverstein K.A.T."/>
            <person name="Beckman K.B."/>
            <person name="Gohl D.M."/>
        </authorList>
    </citation>
    <scope>NUCLEOTIDE SEQUENCE</scope>
    <source>
        <strain evidence="2">Duluth1</strain>
        <tissue evidence="2">Whole animal</tissue>
    </source>
</reference>
<sequence>MANEITLYSRVNTDEDTDQVHSMEIGQFPNIDEYLIKLCDADQSIFVSEVLAEIGITEELVEARRNTWLEIESLNTLHWRLQDENVTWYHFGSQSEGTTTFGLDSDVDILIAQNDNRIIRDINEWKQGFDNLLVHKQDHTSPGYCKLLAMDSQEPILMTEVEDDEMYEQGEDGKVYLKCEFLQDHVYANSGEEIHGPAWRRMSTERSIDEDYVNAYYCFHLPKEAMDWIDRTNDKPWPKDDVRKRVIESGCFIVAVGHKQSKDVRIEFRMSTTLGERILMFDMYISQIQCLVLMKILIKTIVNKQYTDAIKSFYCKTALFFVTEQYGKDMFRQDSILECTRKCLEWIYQCLKNGNNPHYMIYSLDMFEGRLDSNLREKVAECLKDIMDNPILAVLKIHFDDYGRKLYNRLRNSVNDISETKKSIRS</sequence>
<gene>
    <name evidence="2" type="ORF">DPMN_052442</name>
</gene>
<dbReference type="InterPro" id="IPR046906">
    <property type="entry name" value="Mab-21_HhH/H2TH-like"/>
</dbReference>
<evidence type="ECO:0000313" key="3">
    <source>
        <dbReference type="Proteomes" id="UP000828390"/>
    </source>
</evidence>
<dbReference type="SMART" id="SM01265">
    <property type="entry name" value="Mab-21"/>
    <property type="match status" value="1"/>
</dbReference>
<feature type="domain" description="Mab-21-like HhH/H2TH-like" evidence="1">
    <location>
        <begin position="288"/>
        <end position="384"/>
    </location>
</feature>
<accession>A0A9D4CLR8</accession>
<comment type="caution">
    <text evidence="2">The sequence shown here is derived from an EMBL/GenBank/DDBJ whole genome shotgun (WGS) entry which is preliminary data.</text>
</comment>
<evidence type="ECO:0000313" key="2">
    <source>
        <dbReference type="EMBL" id="KAH3726575.1"/>
    </source>
</evidence>
<dbReference type="EMBL" id="JAIWYP010000012">
    <property type="protein sequence ID" value="KAH3726575.1"/>
    <property type="molecule type" value="Genomic_DNA"/>
</dbReference>
<dbReference type="Proteomes" id="UP000828390">
    <property type="component" value="Unassembled WGS sequence"/>
</dbReference>
<proteinExistence type="predicted"/>
<evidence type="ECO:0000259" key="1">
    <source>
        <dbReference type="Pfam" id="PF20266"/>
    </source>
</evidence>
<dbReference type="PANTHER" id="PTHR10656">
    <property type="entry name" value="CELL FATE DETERMINING PROTEIN MAB21-RELATED"/>
    <property type="match status" value="1"/>
</dbReference>